<evidence type="ECO:0000313" key="2">
    <source>
        <dbReference type="Proteomes" id="UP001610446"/>
    </source>
</evidence>
<gene>
    <name evidence="1" type="ORF">BJY01DRAFT_253039</name>
</gene>
<accession>A0ABR4J3G9</accession>
<organism evidence="1 2">
    <name type="scientific">Aspergillus pseudoustus</name>
    <dbReference type="NCBI Taxonomy" id="1810923"/>
    <lineage>
        <taxon>Eukaryota</taxon>
        <taxon>Fungi</taxon>
        <taxon>Dikarya</taxon>
        <taxon>Ascomycota</taxon>
        <taxon>Pezizomycotina</taxon>
        <taxon>Eurotiomycetes</taxon>
        <taxon>Eurotiomycetidae</taxon>
        <taxon>Eurotiales</taxon>
        <taxon>Aspergillaceae</taxon>
        <taxon>Aspergillus</taxon>
        <taxon>Aspergillus subgen. Nidulantes</taxon>
    </lineage>
</organism>
<comment type="caution">
    <text evidence="1">The sequence shown here is derived from an EMBL/GenBank/DDBJ whole genome shotgun (WGS) entry which is preliminary data.</text>
</comment>
<protein>
    <submittedName>
        <fullName evidence="1">Uncharacterized protein</fullName>
    </submittedName>
</protein>
<sequence>MGGQAYKEGHGPLARGFYTHPSQLFYHTPFSPNVPTLVPSIYLLAHDTWDQHLNQLAFFGGHLTVHVVRFIDNRDTGVKMRRRAKVLLVYVEGVENTVASEISQDARKFSTLIADLLLTKIPRAYEMPIGPIEDPKENGDSIQDTDIEFIISDAEMQKAIKALKADGIRPCDNPKCPELSTNRHDAYASDDDDCNDPIFTADNRYHPVGAAHFHFKTRVQCFDETCYYSRHPRDDNGWYYHAQFLVMHLFHESDILFGMGPQLQPGPPAPNDPHLILSNDCCLPPESIPEPSAVPYSDLRVFGPSGPWEALYPVKILNLGSYIESIIWLLCRDMNPDEKGEVPDLMWRWWNVSRNLRPMRSGSLGDRFRPAWEEMIRDHGKVHGPVVLALRDDLIRSGKLPIPAKGQ</sequence>
<dbReference type="EMBL" id="JBFXLU010000221">
    <property type="protein sequence ID" value="KAL2834591.1"/>
    <property type="molecule type" value="Genomic_DNA"/>
</dbReference>
<proteinExistence type="predicted"/>
<reference evidence="1 2" key="1">
    <citation type="submission" date="2024-07" db="EMBL/GenBank/DDBJ databases">
        <title>Section-level genome sequencing and comparative genomics of Aspergillus sections Usti and Cavernicolus.</title>
        <authorList>
            <consortium name="Lawrence Berkeley National Laboratory"/>
            <person name="Nybo J.L."/>
            <person name="Vesth T.C."/>
            <person name="Theobald S."/>
            <person name="Frisvad J.C."/>
            <person name="Larsen T.O."/>
            <person name="Kjaerboelling I."/>
            <person name="Rothschild-Mancinelli K."/>
            <person name="Lyhne E.K."/>
            <person name="Kogle M.E."/>
            <person name="Barry K."/>
            <person name="Clum A."/>
            <person name="Na H."/>
            <person name="Ledsgaard L."/>
            <person name="Lin J."/>
            <person name="Lipzen A."/>
            <person name="Kuo A."/>
            <person name="Riley R."/>
            <person name="Mondo S."/>
            <person name="Labutti K."/>
            <person name="Haridas S."/>
            <person name="Pangalinan J."/>
            <person name="Salamov A.A."/>
            <person name="Simmons B.A."/>
            <person name="Magnuson J.K."/>
            <person name="Chen J."/>
            <person name="Drula E."/>
            <person name="Henrissat B."/>
            <person name="Wiebenga A."/>
            <person name="Lubbers R.J."/>
            <person name="Gomes A.C."/>
            <person name="Makela M.R."/>
            <person name="Stajich J."/>
            <person name="Grigoriev I.V."/>
            <person name="Mortensen U.H."/>
            <person name="De Vries R.P."/>
            <person name="Baker S.E."/>
            <person name="Andersen M.R."/>
        </authorList>
    </citation>
    <scope>NUCLEOTIDE SEQUENCE [LARGE SCALE GENOMIC DNA]</scope>
    <source>
        <strain evidence="1 2">CBS 123904</strain>
    </source>
</reference>
<name>A0ABR4J3G9_9EURO</name>
<dbReference type="Proteomes" id="UP001610446">
    <property type="component" value="Unassembled WGS sequence"/>
</dbReference>
<evidence type="ECO:0000313" key="1">
    <source>
        <dbReference type="EMBL" id="KAL2834591.1"/>
    </source>
</evidence>
<keyword evidence="2" id="KW-1185">Reference proteome</keyword>